<evidence type="ECO:0000256" key="3">
    <source>
        <dbReference type="ARBA" id="ARBA00023163"/>
    </source>
</evidence>
<evidence type="ECO:0000256" key="1">
    <source>
        <dbReference type="ARBA" id="ARBA00023015"/>
    </source>
</evidence>
<evidence type="ECO:0000313" key="5">
    <source>
        <dbReference type="EMBL" id="PZP31296.1"/>
    </source>
</evidence>
<dbReference type="SUPFAM" id="SSF46785">
    <property type="entry name" value="Winged helix' DNA-binding domain"/>
    <property type="match status" value="1"/>
</dbReference>
<name>A0A2W5FER7_9BURK</name>
<dbReference type="GO" id="GO:0003700">
    <property type="term" value="F:DNA-binding transcription factor activity"/>
    <property type="evidence" value="ECO:0007669"/>
    <property type="project" value="InterPro"/>
</dbReference>
<dbReference type="GO" id="GO:0003677">
    <property type="term" value="F:DNA binding"/>
    <property type="evidence" value="ECO:0007669"/>
    <property type="project" value="UniProtKB-KW"/>
</dbReference>
<dbReference type="CDD" id="cd07377">
    <property type="entry name" value="WHTH_GntR"/>
    <property type="match status" value="1"/>
</dbReference>
<dbReference type="InterPro" id="IPR036390">
    <property type="entry name" value="WH_DNA-bd_sf"/>
</dbReference>
<dbReference type="PROSITE" id="PS50949">
    <property type="entry name" value="HTH_GNTR"/>
    <property type="match status" value="1"/>
</dbReference>
<dbReference type="EMBL" id="QFOD01000011">
    <property type="protein sequence ID" value="PZP31296.1"/>
    <property type="molecule type" value="Genomic_DNA"/>
</dbReference>
<dbReference type="InterPro" id="IPR011663">
    <property type="entry name" value="UTRA"/>
</dbReference>
<proteinExistence type="predicted"/>
<sequence length="272" mass="30032">MEISEGSCEVDDSRGVYGLTRGLAACWNAGMPKTFVRAAAPLYEQIRQLIVSAMAAGEWRPGEALPSEAALAKRYGASPGTVRRALDELAALNLVERRQGAGTFVATHTAPRDSYRFLRLVADDGAKGFERELLHGRRARASAAIAQQLQLRPAEPVIELRRVLRRRGVVVVQDDLWLPERQFEGLTEAVARAYAGTLYALFEERFGVHMVRAEEKLRAVAAGPDEAAAFGLPQGAPLLSVERVAYTYGDRPVEVRRGLYRTDADHYRNELN</sequence>
<accession>A0A2W5FER7</accession>
<protein>
    <submittedName>
        <fullName evidence="5">GntR family transcriptional regulator</fullName>
    </submittedName>
</protein>
<evidence type="ECO:0000259" key="4">
    <source>
        <dbReference type="PROSITE" id="PS50949"/>
    </source>
</evidence>
<dbReference type="SUPFAM" id="SSF64288">
    <property type="entry name" value="Chorismate lyase-like"/>
    <property type="match status" value="1"/>
</dbReference>
<comment type="caution">
    <text evidence="5">The sequence shown here is derived from an EMBL/GenBank/DDBJ whole genome shotgun (WGS) entry which is preliminary data.</text>
</comment>
<reference evidence="5 6" key="1">
    <citation type="submission" date="2017-08" db="EMBL/GenBank/DDBJ databases">
        <title>Infants hospitalized years apart are colonized by the same room-sourced microbial strains.</title>
        <authorList>
            <person name="Brooks B."/>
            <person name="Olm M.R."/>
            <person name="Firek B.A."/>
            <person name="Baker R."/>
            <person name="Thomas B.C."/>
            <person name="Morowitz M.J."/>
            <person name="Banfield J.F."/>
        </authorList>
    </citation>
    <scope>NUCLEOTIDE SEQUENCE [LARGE SCALE GENOMIC DNA]</scope>
    <source>
        <strain evidence="5">S2_012_000_R2_81</strain>
    </source>
</reference>
<dbReference type="Gene3D" id="1.10.10.10">
    <property type="entry name" value="Winged helix-like DNA-binding domain superfamily/Winged helix DNA-binding domain"/>
    <property type="match status" value="1"/>
</dbReference>
<evidence type="ECO:0000313" key="6">
    <source>
        <dbReference type="Proteomes" id="UP000249633"/>
    </source>
</evidence>
<dbReference type="InterPro" id="IPR028978">
    <property type="entry name" value="Chorismate_lyase_/UTRA_dom_sf"/>
</dbReference>
<keyword evidence="3" id="KW-0804">Transcription</keyword>
<keyword evidence="1" id="KW-0805">Transcription regulation</keyword>
<dbReference type="Pfam" id="PF00392">
    <property type="entry name" value="GntR"/>
    <property type="match status" value="1"/>
</dbReference>
<dbReference type="SMART" id="SM00345">
    <property type="entry name" value="HTH_GNTR"/>
    <property type="match status" value="1"/>
</dbReference>
<dbReference type="Gene3D" id="3.40.1410.10">
    <property type="entry name" value="Chorismate lyase-like"/>
    <property type="match status" value="1"/>
</dbReference>
<dbReference type="PANTHER" id="PTHR44846">
    <property type="entry name" value="MANNOSYL-D-GLYCERATE TRANSPORT/METABOLISM SYSTEM REPRESSOR MNGR-RELATED"/>
    <property type="match status" value="1"/>
</dbReference>
<feature type="domain" description="HTH gntR-type" evidence="4">
    <location>
        <begin position="40"/>
        <end position="108"/>
    </location>
</feature>
<dbReference type="SMART" id="SM00866">
    <property type="entry name" value="UTRA"/>
    <property type="match status" value="1"/>
</dbReference>
<dbReference type="PANTHER" id="PTHR44846:SF1">
    <property type="entry name" value="MANNOSYL-D-GLYCERATE TRANSPORT_METABOLISM SYSTEM REPRESSOR MNGR-RELATED"/>
    <property type="match status" value="1"/>
</dbReference>
<dbReference type="InterPro" id="IPR000524">
    <property type="entry name" value="Tscrpt_reg_HTH_GntR"/>
</dbReference>
<dbReference type="Proteomes" id="UP000249633">
    <property type="component" value="Unassembled WGS sequence"/>
</dbReference>
<organism evidence="5 6">
    <name type="scientific">Roseateles depolymerans</name>
    <dbReference type="NCBI Taxonomy" id="76731"/>
    <lineage>
        <taxon>Bacteria</taxon>
        <taxon>Pseudomonadati</taxon>
        <taxon>Pseudomonadota</taxon>
        <taxon>Betaproteobacteria</taxon>
        <taxon>Burkholderiales</taxon>
        <taxon>Sphaerotilaceae</taxon>
        <taxon>Roseateles</taxon>
    </lineage>
</organism>
<dbReference type="GO" id="GO:0045892">
    <property type="term" value="P:negative regulation of DNA-templated transcription"/>
    <property type="evidence" value="ECO:0007669"/>
    <property type="project" value="TreeGrafter"/>
</dbReference>
<dbReference type="AlphaFoldDB" id="A0A2W5FER7"/>
<dbReference type="InterPro" id="IPR036388">
    <property type="entry name" value="WH-like_DNA-bd_sf"/>
</dbReference>
<gene>
    <name evidence="5" type="ORF">DI603_13090</name>
</gene>
<keyword evidence="2" id="KW-0238">DNA-binding</keyword>
<dbReference type="Pfam" id="PF07702">
    <property type="entry name" value="UTRA"/>
    <property type="match status" value="1"/>
</dbReference>
<dbReference type="InterPro" id="IPR050679">
    <property type="entry name" value="Bact_HTH_transcr_reg"/>
</dbReference>
<evidence type="ECO:0000256" key="2">
    <source>
        <dbReference type="ARBA" id="ARBA00023125"/>
    </source>
</evidence>